<accession>T0Y6Z7</accession>
<proteinExistence type="predicted"/>
<comment type="caution">
    <text evidence="1">The sequence shown here is derived from an EMBL/GenBank/DDBJ whole genome shotgun (WGS) entry which is preliminary data.</text>
</comment>
<organism evidence="1">
    <name type="scientific">mine drainage metagenome</name>
    <dbReference type="NCBI Taxonomy" id="410659"/>
    <lineage>
        <taxon>unclassified sequences</taxon>
        <taxon>metagenomes</taxon>
        <taxon>ecological metagenomes</taxon>
    </lineage>
</organism>
<sequence>NDRDAKKDFLEAYRLDRDLRNSSGIAFDLEGISLVDARSGHPRTAARKMLEAAGLQSAIGRTDSARKDVEFVRSVLVPAGQKDLSGTGGVLDRWFQGE</sequence>
<gene>
    <name evidence="1" type="ORF">B1A_20942</name>
</gene>
<protein>
    <submittedName>
        <fullName evidence="1">Uncharacterized protein</fullName>
    </submittedName>
</protein>
<feature type="non-terminal residue" evidence="1">
    <location>
        <position position="1"/>
    </location>
</feature>
<name>T0Y6Z7_9ZZZZ</name>
<reference evidence="1" key="2">
    <citation type="journal article" date="2014" name="ISME J.">
        <title>Microbial stratification in low pH oxic and suboxic macroscopic growths along an acid mine drainage.</title>
        <authorList>
            <person name="Mendez-Garcia C."/>
            <person name="Mesa V."/>
            <person name="Sprenger R.R."/>
            <person name="Richter M."/>
            <person name="Diez M.S."/>
            <person name="Solano J."/>
            <person name="Bargiela R."/>
            <person name="Golyshina O.V."/>
            <person name="Manteca A."/>
            <person name="Ramos J.L."/>
            <person name="Gallego J.R."/>
            <person name="Llorente I."/>
            <person name="Martins Dos Santos V.A."/>
            <person name="Jensen O.N."/>
            <person name="Pelaez A.I."/>
            <person name="Sanchez J."/>
            <person name="Ferrer M."/>
        </authorList>
    </citation>
    <scope>NUCLEOTIDE SEQUENCE</scope>
</reference>
<dbReference type="AlphaFoldDB" id="T0Y6Z7"/>
<reference evidence="1" key="1">
    <citation type="submission" date="2013-08" db="EMBL/GenBank/DDBJ databases">
        <authorList>
            <person name="Mendez C."/>
            <person name="Richter M."/>
            <person name="Ferrer M."/>
            <person name="Sanchez J."/>
        </authorList>
    </citation>
    <scope>NUCLEOTIDE SEQUENCE</scope>
</reference>
<evidence type="ECO:0000313" key="1">
    <source>
        <dbReference type="EMBL" id="EQD28918.1"/>
    </source>
</evidence>
<dbReference type="EMBL" id="AUZX01015469">
    <property type="protein sequence ID" value="EQD28918.1"/>
    <property type="molecule type" value="Genomic_DNA"/>
</dbReference>